<feature type="compositionally biased region" description="Low complexity" evidence="1">
    <location>
        <begin position="386"/>
        <end position="413"/>
    </location>
</feature>
<evidence type="ECO:0000256" key="1">
    <source>
        <dbReference type="SAM" id="MobiDB-lite"/>
    </source>
</evidence>
<comment type="caution">
    <text evidence="2">The sequence shown here is derived from an EMBL/GenBank/DDBJ whole genome shotgun (WGS) entry which is preliminary data.</text>
</comment>
<dbReference type="Proteomes" id="UP001370758">
    <property type="component" value="Unassembled WGS sequence"/>
</dbReference>
<reference evidence="2 3" key="1">
    <citation type="submission" date="2023-08" db="EMBL/GenBank/DDBJ databases">
        <authorList>
            <person name="Palmer J.M."/>
        </authorList>
    </citation>
    <scope>NUCLEOTIDE SEQUENCE [LARGE SCALE GENOMIC DNA]</scope>
    <source>
        <strain evidence="2 3">TWF481</strain>
    </source>
</reference>
<dbReference type="EMBL" id="JAVHJL010000007">
    <property type="protein sequence ID" value="KAK6500452.1"/>
    <property type="molecule type" value="Genomic_DNA"/>
</dbReference>
<feature type="compositionally biased region" description="Polar residues" evidence="1">
    <location>
        <begin position="242"/>
        <end position="257"/>
    </location>
</feature>
<protein>
    <submittedName>
        <fullName evidence="2">Uncharacterized protein</fullName>
    </submittedName>
</protein>
<sequence>MVDSAPSSMGRNVRNALPIACSQPICYDHDRKPKGDTFKVNANHLKRTLDGMEKWLLKNESNFSAGDLTALSSDRKDFEEDSPLEQLLNCALQVYHWGRTHGELDSAEWGDNPSDVRKAFNSAILELGSDGEGKPNFKSQRDLILRMRRNHLCSSLGTPTGVAPQGHSIQEDTGTYKQTISNIPLPTCAKPRSPLTSVTEGGASKNPFSLSVVRRVFSPPSKPSLLPKPSKSSSGKFWDIVDSSTAHPGSQTPTEWNTIKEDNTQNKSSIPPAVINQSCKPKLHEEGGSPKVYGLIDLSCPSSPSSRINLSSENNFSMLPTEWAKSSMLRAVQHSASETPSQEVADDDEDEDLGKISAIALYVAYGQRHVQRGPNINLSAGDHDSSSNSASGFRSGSESCGSSPENSPSSGSGQMNRGKKHGREASDDDQDGKDSEPPKRKKKLMSAQEINQRLACPFAKADPTRYSKCIFIHRRDLPGVRLVLLNLSKISKATTPLL</sequence>
<gene>
    <name evidence="2" type="ORF">TWF481_010795</name>
</gene>
<feature type="region of interest" description="Disordered" evidence="1">
    <location>
        <begin position="330"/>
        <end position="350"/>
    </location>
</feature>
<feature type="region of interest" description="Disordered" evidence="1">
    <location>
        <begin position="219"/>
        <end position="273"/>
    </location>
</feature>
<name>A0AAV9W200_9PEZI</name>
<keyword evidence="3" id="KW-1185">Reference proteome</keyword>
<evidence type="ECO:0000313" key="2">
    <source>
        <dbReference type="EMBL" id="KAK6500452.1"/>
    </source>
</evidence>
<organism evidence="2 3">
    <name type="scientific">Arthrobotrys musiformis</name>
    <dbReference type="NCBI Taxonomy" id="47236"/>
    <lineage>
        <taxon>Eukaryota</taxon>
        <taxon>Fungi</taxon>
        <taxon>Dikarya</taxon>
        <taxon>Ascomycota</taxon>
        <taxon>Pezizomycotina</taxon>
        <taxon>Orbiliomycetes</taxon>
        <taxon>Orbiliales</taxon>
        <taxon>Orbiliaceae</taxon>
        <taxon>Arthrobotrys</taxon>
    </lineage>
</organism>
<proteinExistence type="predicted"/>
<feature type="compositionally biased region" description="Low complexity" evidence="1">
    <location>
        <begin position="223"/>
        <end position="234"/>
    </location>
</feature>
<feature type="region of interest" description="Disordered" evidence="1">
    <location>
        <begin position="374"/>
        <end position="447"/>
    </location>
</feature>
<evidence type="ECO:0000313" key="3">
    <source>
        <dbReference type="Proteomes" id="UP001370758"/>
    </source>
</evidence>
<dbReference type="AlphaFoldDB" id="A0AAV9W200"/>
<accession>A0AAV9W200</accession>